<dbReference type="InterPro" id="IPR009100">
    <property type="entry name" value="AcylCoA_DH/oxidase_NM_dom_sf"/>
</dbReference>
<dbReference type="InterPro" id="IPR037069">
    <property type="entry name" value="AcylCoA_DH/ox_N_sf"/>
</dbReference>
<evidence type="ECO:0000256" key="1">
    <source>
        <dbReference type="ARBA" id="ARBA00023002"/>
    </source>
</evidence>
<sequence>MSDTTVQFTDDEKRLLLTREQTSEEMGTLTPDLLELARRKKKLYHLAVPKDLGGAELPVLSLMKIFEDASSMNGSFGWNLTLGAGAGVFGAYMDPGFAEEVFSNPEAFITGSGYPAGKAEPTDDDPDTFVVSGRWKYASGSPYATLFTASCLLPESTPDNPKMIALAFYPNEVNRLHTWNSYGLTATASHDFEVSNIRVPRRRSFTMEPQPRYAGRPLYRFPFMQFAPATLASSLLGITRAFIREADPDGEHSAEEPVMEQRERLHRAVQAVWEKCERGAEISDQEKQSVDIASKELAVVCRQIAFELYQHSGMRVLDRTTRLNRTWRDLMTAGQHVMLR</sequence>
<keyword evidence="4" id="KW-1185">Reference proteome</keyword>
<evidence type="ECO:0000259" key="2">
    <source>
        <dbReference type="Pfam" id="PF08028"/>
    </source>
</evidence>
<evidence type="ECO:0000313" key="4">
    <source>
        <dbReference type="Proteomes" id="UP000233398"/>
    </source>
</evidence>
<reference evidence="3 4" key="1">
    <citation type="submission" date="2017-11" db="EMBL/GenBank/DDBJ databases">
        <title>Rhodohalobacter 15182 sp. nov., isolated from a salt lake.</title>
        <authorList>
            <person name="Han S."/>
        </authorList>
    </citation>
    <scope>NUCLEOTIDE SEQUENCE [LARGE SCALE GENOMIC DNA]</scope>
    <source>
        <strain evidence="3 4">15182</strain>
    </source>
</reference>
<proteinExistence type="predicted"/>
<dbReference type="SUPFAM" id="SSF56645">
    <property type="entry name" value="Acyl-CoA dehydrogenase NM domain-like"/>
    <property type="match status" value="1"/>
</dbReference>
<dbReference type="Pfam" id="PF08028">
    <property type="entry name" value="Acyl-CoA_dh_2"/>
    <property type="match status" value="1"/>
</dbReference>
<dbReference type="Gene3D" id="1.10.540.10">
    <property type="entry name" value="Acyl-CoA dehydrogenase/oxidase, N-terminal domain"/>
    <property type="match status" value="1"/>
</dbReference>
<dbReference type="GO" id="GO:0050660">
    <property type="term" value="F:flavin adenine dinucleotide binding"/>
    <property type="evidence" value="ECO:0007669"/>
    <property type="project" value="InterPro"/>
</dbReference>
<dbReference type="Gene3D" id="1.20.140.10">
    <property type="entry name" value="Butyryl-CoA Dehydrogenase, subunit A, domain 3"/>
    <property type="match status" value="1"/>
</dbReference>
<keyword evidence="1" id="KW-0560">Oxidoreductase</keyword>
<feature type="domain" description="Acyl-CoA dehydrogenase C-terminal" evidence="2">
    <location>
        <begin position="263"/>
        <end position="339"/>
    </location>
</feature>
<dbReference type="InterPro" id="IPR046373">
    <property type="entry name" value="Acyl-CoA_Oxase/DH_mid-dom_sf"/>
</dbReference>
<dbReference type="OrthoDB" id="1170793at2"/>
<evidence type="ECO:0000313" key="3">
    <source>
        <dbReference type="EMBL" id="PKD44012.1"/>
    </source>
</evidence>
<dbReference type="InterPro" id="IPR013107">
    <property type="entry name" value="Acyl-CoA_DH_C"/>
</dbReference>
<dbReference type="GO" id="GO:0016627">
    <property type="term" value="F:oxidoreductase activity, acting on the CH-CH group of donors"/>
    <property type="evidence" value="ECO:0007669"/>
    <property type="project" value="InterPro"/>
</dbReference>
<accession>A0A2N0VIJ2</accession>
<dbReference type="EMBL" id="PISP01000001">
    <property type="protein sequence ID" value="PKD44012.1"/>
    <property type="molecule type" value="Genomic_DNA"/>
</dbReference>
<dbReference type="Proteomes" id="UP000233398">
    <property type="component" value="Unassembled WGS sequence"/>
</dbReference>
<dbReference type="AlphaFoldDB" id="A0A2N0VIJ2"/>
<comment type="caution">
    <text evidence="3">The sequence shown here is derived from an EMBL/GenBank/DDBJ whole genome shotgun (WGS) entry which is preliminary data.</text>
</comment>
<dbReference type="RefSeq" id="WP_101071255.1">
    <property type="nucleotide sequence ID" value="NZ_PISP01000001.1"/>
</dbReference>
<protein>
    <recommendedName>
        <fullName evidence="2">Acyl-CoA dehydrogenase C-terminal domain-containing protein</fullName>
    </recommendedName>
</protein>
<name>A0A2N0VIJ2_9BACT</name>
<organism evidence="3 4">
    <name type="scientific">Rhodohalobacter barkolensis</name>
    <dbReference type="NCBI Taxonomy" id="2053187"/>
    <lineage>
        <taxon>Bacteria</taxon>
        <taxon>Pseudomonadati</taxon>
        <taxon>Balneolota</taxon>
        <taxon>Balneolia</taxon>
        <taxon>Balneolales</taxon>
        <taxon>Balneolaceae</taxon>
        <taxon>Rhodohalobacter</taxon>
    </lineage>
</organism>
<dbReference type="Gene3D" id="2.40.110.10">
    <property type="entry name" value="Butyryl-CoA Dehydrogenase, subunit A, domain 2"/>
    <property type="match status" value="1"/>
</dbReference>
<gene>
    <name evidence="3" type="ORF">CWD77_00605</name>
</gene>